<organism evidence="1 2">
    <name type="scientific">Acidovorax kalamii</name>
    <dbReference type="NCBI Taxonomy" id="2004485"/>
    <lineage>
        <taxon>Bacteria</taxon>
        <taxon>Pseudomonadati</taxon>
        <taxon>Pseudomonadota</taxon>
        <taxon>Betaproteobacteria</taxon>
        <taxon>Burkholderiales</taxon>
        <taxon>Comamonadaceae</taxon>
        <taxon>Acidovorax</taxon>
    </lineage>
</organism>
<dbReference type="AlphaFoldDB" id="A0A235ESU2"/>
<proteinExistence type="predicted"/>
<dbReference type="EMBL" id="NOIG01000001">
    <property type="protein sequence ID" value="OYD52092.1"/>
    <property type="molecule type" value="Genomic_DNA"/>
</dbReference>
<evidence type="ECO:0000313" key="1">
    <source>
        <dbReference type="EMBL" id="OYD52092.1"/>
    </source>
</evidence>
<evidence type="ECO:0000313" key="2">
    <source>
        <dbReference type="Proteomes" id="UP000215441"/>
    </source>
</evidence>
<dbReference type="InterPro" id="IPR032314">
    <property type="entry name" value="DUF4845"/>
</dbReference>
<accession>A0A235ESU2</accession>
<dbReference type="Proteomes" id="UP000215441">
    <property type="component" value="Unassembled WGS sequence"/>
</dbReference>
<protein>
    <submittedName>
        <fullName evidence="1">DUF4845 domain-containing protein</fullName>
    </submittedName>
</protein>
<sequence length="120" mass="13128">MNKSRTASRSRQRGLSFFGLIFIGLIAVAVFAIGGQSVPIFLEYTSAKKAIEKAKVESTVPGVRAAFDRAAAIDDIRSIQGKDLEVTKRGDKVVVSFKYAREIPLAGPAYLVYRFEAQTN</sequence>
<keyword evidence="2" id="KW-1185">Reference proteome</keyword>
<dbReference type="OrthoDB" id="9133279at2"/>
<name>A0A235ESU2_9BURK</name>
<reference evidence="1 2" key="1">
    <citation type="submission" date="2017-07" db="EMBL/GenBank/DDBJ databases">
        <title>Acidovorax KNDSW TSA 6 genome sequence and assembly.</title>
        <authorList>
            <person name="Mayilraj S."/>
        </authorList>
    </citation>
    <scope>NUCLEOTIDE SEQUENCE [LARGE SCALE GENOMIC DNA]</scope>
    <source>
        <strain evidence="1 2">KNDSW-TSA6</strain>
    </source>
</reference>
<gene>
    <name evidence="1" type="ORF">CBY09_00950</name>
</gene>
<dbReference type="Pfam" id="PF16137">
    <property type="entry name" value="DUF4845"/>
    <property type="match status" value="1"/>
</dbReference>
<dbReference type="RefSeq" id="WP_094285493.1">
    <property type="nucleotide sequence ID" value="NZ_JAMXHW010000001.1"/>
</dbReference>
<comment type="caution">
    <text evidence="1">The sequence shown here is derived from an EMBL/GenBank/DDBJ whole genome shotgun (WGS) entry which is preliminary data.</text>
</comment>